<evidence type="ECO:0000256" key="12">
    <source>
        <dbReference type="ARBA" id="ARBA00023139"/>
    </source>
</evidence>
<evidence type="ECO:0000256" key="14">
    <source>
        <dbReference type="ARBA" id="ARBA00023288"/>
    </source>
</evidence>
<feature type="domain" description="Soluble ligand binding" evidence="18">
    <location>
        <begin position="296"/>
        <end position="337"/>
    </location>
</feature>
<gene>
    <name evidence="20" type="ORF">F6V30_09765</name>
</gene>
<accession>A0ABQ6TP58</accession>
<feature type="domain" description="Polysaccharide export protein N-terminal" evidence="17">
    <location>
        <begin position="129"/>
        <end position="203"/>
    </location>
</feature>
<evidence type="ECO:0000256" key="3">
    <source>
        <dbReference type="ARBA" id="ARBA00022448"/>
    </source>
</evidence>
<keyword evidence="9" id="KW-0406">Ion transport</keyword>
<comment type="caution">
    <text evidence="20">The sequence shown here is derived from an EMBL/GenBank/DDBJ whole genome shotgun (WGS) entry which is preliminary data.</text>
</comment>
<feature type="compositionally biased region" description="Low complexity" evidence="15">
    <location>
        <begin position="57"/>
        <end position="75"/>
    </location>
</feature>
<evidence type="ECO:0000256" key="11">
    <source>
        <dbReference type="ARBA" id="ARBA00023136"/>
    </source>
</evidence>
<keyword evidence="11" id="KW-0472">Membrane</keyword>
<evidence type="ECO:0000256" key="16">
    <source>
        <dbReference type="SAM" id="SignalP"/>
    </source>
</evidence>
<dbReference type="EMBL" id="VZRA01000002">
    <property type="protein sequence ID" value="KAB0670426.1"/>
    <property type="molecule type" value="Genomic_DNA"/>
</dbReference>
<keyword evidence="10" id="KW-0626">Porin</keyword>
<dbReference type="Pfam" id="PF02563">
    <property type="entry name" value="Poly_export"/>
    <property type="match status" value="1"/>
</dbReference>
<keyword evidence="5" id="KW-0762">Sugar transport</keyword>
<keyword evidence="6" id="KW-0812">Transmembrane</keyword>
<organism evidence="20 21">
    <name type="scientific">Oryzomonas sagensis</name>
    <dbReference type="NCBI Taxonomy" id="2603857"/>
    <lineage>
        <taxon>Bacteria</taxon>
        <taxon>Pseudomonadati</taxon>
        <taxon>Thermodesulfobacteriota</taxon>
        <taxon>Desulfuromonadia</taxon>
        <taxon>Geobacterales</taxon>
        <taxon>Geobacteraceae</taxon>
        <taxon>Oryzomonas</taxon>
    </lineage>
</organism>
<keyword evidence="13" id="KW-0998">Cell outer membrane</keyword>
<dbReference type="InterPro" id="IPR019554">
    <property type="entry name" value="Soluble_ligand-bd"/>
</dbReference>
<feature type="chain" id="PRO_5046736653" evidence="16">
    <location>
        <begin position="29"/>
        <end position="722"/>
    </location>
</feature>
<evidence type="ECO:0000256" key="4">
    <source>
        <dbReference type="ARBA" id="ARBA00022452"/>
    </source>
</evidence>
<protein>
    <submittedName>
        <fullName evidence="20">Polysaccharide export protein</fullName>
    </submittedName>
</protein>
<evidence type="ECO:0000256" key="15">
    <source>
        <dbReference type="SAM" id="MobiDB-lite"/>
    </source>
</evidence>
<comment type="subcellular location">
    <subcellularLocation>
        <location evidence="1">Cell outer membrane</location>
        <topology evidence="1">Multi-pass membrane protein</topology>
    </subcellularLocation>
</comment>
<dbReference type="PANTHER" id="PTHR33619:SF3">
    <property type="entry name" value="POLYSACCHARIDE EXPORT PROTEIN GFCE-RELATED"/>
    <property type="match status" value="1"/>
</dbReference>
<comment type="similarity">
    <text evidence="2">Belongs to the BexD/CtrA/VexA family.</text>
</comment>
<evidence type="ECO:0000256" key="9">
    <source>
        <dbReference type="ARBA" id="ARBA00023065"/>
    </source>
</evidence>
<name>A0ABQ6TP58_9BACT</name>
<evidence type="ECO:0000259" key="17">
    <source>
        <dbReference type="Pfam" id="PF02563"/>
    </source>
</evidence>
<dbReference type="PANTHER" id="PTHR33619">
    <property type="entry name" value="POLYSACCHARIDE EXPORT PROTEIN GFCE-RELATED"/>
    <property type="match status" value="1"/>
</dbReference>
<dbReference type="Pfam" id="PF22461">
    <property type="entry name" value="SLBB_2"/>
    <property type="match status" value="2"/>
</dbReference>
<keyword evidence="14" id="KW-0449">Lipoprotein</keyword>
<dbReference type="InterPro" id="IPR054765">
    <property type="entry name" value="SLBB_dom"/>
</dbReference>
<dbReference type="Gene3D" id="3.10.560.10">
    <property type="entry name" value="Outer membrane lipoprotein wza domain like"/>
    <property type="match status" value="5"/>
</dbReference>
<feature type="signal peptide" evidence="16">
    <location>
        <begin position="1"/>
        <end position="28"/>
    </location>
</feature>
<evidence type="ECO:0000256" key="6">
    <source>
        <dbReference type="ARBA" id="ARBA00022692"/>
    </source>
</evidence>
<feature type="region of interest" description="Disordered" evidence="15">
    <location>
        <begin position="35"/>
        <end position="91"/>
    </location>
</feature>
<evidence type="ECO:0000256" key="5">
    <source>
        <dbReference type="ARBA" id="ARBA00022597"/>
    </source>
</evidence>
<evidence type="ECO:0000259" key="18">
    <source>
        <dbReference type="Pfam" id="PF10531"/>
    </source>
</evidence>
<dbReference type="Gene3D" id="3.30.1950.10">
    <property type="entry name" value="wza like domain"/>
    <property type="match status" value="1"/>
</dbReference>
<keyword evidence="7 16" id="KW-0732">Signal</keyword>
<dbReference type="InterPro" id="IPR003715">
    <property type="entry name" value="Poly_export_N"/>
</dbReference>
<feature type="domain" description="SLBB" evidence="19">
    <location>
        <begin position="380"/>
        <end position="464"/>
    </location>
</feature>
<evidence type="ECO:0000256" key="1">
    <source>
        <dbReference type="ARBA" id="ARBA00004571"/>
    </source>
</evidence>
<dbReference type="Pfam" id="PF10531">
    <property type="entry name" value="SLBB"/>
    <property type="match status" value="2"/>
</dbReference>
<keyword evidence="12" id="KW-0564">Palmitate</keyword>
<evidence type="ECO:0000259" key="19">
    <source>
        <dbReference type="Pfam" id="PF22461"/>
    </source>
</evidence>
<keyword evidence="4" id="KW-1134">Transmembrane beta strand</keyword>
<keyword evidence="3" id="KW-0813">Transport</keyword>
<evidence type="ECO:0000256" key="10">
    <source>
        <dbReference type="ARBA" id="ARBA00023114"/>
    </source>
</evidence>
<keyword evidence="8" id="KW-0625">Polysaccharide transport</keyword>
<sequence length="722" mass="78008">MRRASMKRRNKVLVLACRFIVLMFCAHLALPGTGASATTPASAESSRPMDVQGKSVPQAAQQGQPLSPQPSGQAPTPLGTVPRAPGEKSDFERYVSGKSPAAISLDIGQFGYDLFAKPPSTFAPSPNVPVGPDYVVGPGDAIKIDVWGRFEGNWSVVVNNDGTISLPKIGVFGVAGVSFKELKELLHKKFSKYYGGFDMNVSLGPLRTIQVYVVGNAQRPGAYTISSLSTVINALFESGGPLKTGSMRNIQVKRNGKTVVTFDLYDLLLQGDKTRDLRLMPEDVIFIPPVGPLAGIAGTVNTPAIYELKGETRLLDLIAMAGGITGTAYKGRVQIQRTEDHHSRIVFEGDLLDIEHNPAKNLVLQDSDLAKIFAVADNSKTVTVTGAVANPGEYGVTPGVTTVKDIISLAGGLLYYTSDQAEMTRVTATQSGPKTDIFSIDLAKALAGAPQHNVPLQTNDYLLVRTIPEWSIYRTAAIKGEVRFPGTYTFKQGEPLSSLIERAGGFTPRAYLRGAMFTRERVREQQQRQINEMAERLERELSGAGAAQVATASSPDDARMVQFELEQKRQFIAQLKAARAKGRIALNITEMTTFRGSAYDIELEQGDTITVPSDPKTVQVIGSVYNQSAFVYEQSKEYGYYVDLAGGYTSNADKGNVFILQANGTALKAGGSFLGFGQRLGSGDTVVVPEQLDRIAWMRNIKDITQIMYQIAVAAGVLIVVF</sequence>
<evidence type="ECO:0000256" key="13">
    <source>
        <dbReference type="ARBA" id="ARBA00023237"/>
    </source>
</evidence>
<feature type="domain" description="Soluble ligand binding" evidence="18">
    <location>
        <begin position="477"/>
        <end position="514"/>
    </location>
</feature>
<keyword evidence="21" id="KW-1185">Reference proteome</keyword>
<evidence type="ECO:0000256" key="2">
    <source>
        <dbReference type="ARBA" id="ARBA00009450"/>
    </source>
</evidence>
<evidence type="ECO:0000313" key="21">
    <source>
        <dbReference type="Proteomes" id="UP000798046"/>
    </source>
</evidence>
<feature type="domain" description="SLBB" evidence="19">
    <location>
        <begin position="210"/>
        <end position="287"/>
    </location>
</feature>
<evidence type="ECO:0000313" key="20">
    <source>
        <dbReference type="EMBL" id="KAB0670426.1"/>
    </source>
</evidence>
<evidence type="ECO:0000256" key="7">
    <source>
        <dbReference type="ARBA" id="ARBA00022729"/>
    </source>
</evidence>
<dbReference type="InterPro" id="IPR049712">
    <property type="entry name" value="Poly_export"/>
</dbReference>
<reference evidence="20 21" key="1">
    <citation type="journal article" date="2020" name="Microorganisms">
        <title>Description of Three Novel Members in the Family Geobacteraceae, Oryzomonas japonicum gen. nov., sp. nov., Oryzomonas sagensis sp. nov., and Oryzomonas ruber sp. nov.</title>
        <authorList>
            <person name="Xu Z."/>
            <person name="Masuda Y."/>
            <person name="Hayakawa C."/>
            <person name="Ushijima N."/>
            <person name="Kawano K."/>
            <person name="Shiratori Y."/>
            <person name="Senoo K."/>
            <person name="Itoh H."/>
        </authorList>
    </citation>
    <scope>NUCLEOTIDE SEQUENCE [LARGE SCALE GENOMIC DNA]</scope>
    <source>
        <strain evidence="20 21">Red100</strain>
    </source>
</reference>
<dbReference type="Proteomes" id="UP000798046">
    <property type="component" value="Unassembled WGS sequence"/>
</dbReference>
<proteinExistence type="inferred from homology"/>
<evidence type="ECO:0000256" key="8">
    <source>
        <dbReference type="ARBA" id="ARBA00023047"/>
    </source>
</evidence>